<accession>A0A7W7G917</accession>
<keyword evidence="2" id="KW-1185">Reference proteome</keyword>
<dbReference type="Proteomes" id="UP000542210">
    <property type="component" value="Unassembled WGS sequence"/>
</dbReference>
<gene>
    <name evidence="1" type="ORF">BJ982_003897</name>
</gene>
<evidence type="ECO:0000313" key="2">
    <source>
        <dbReference type="Proteomes" id="UP000542210"/>
    </source>
</evidence>
<name>A0A7W7G917_9ACTN</name>
<reference evidence="1 2" key="1">
    <citation type="submission" date="2020-08" db="EMBL/GenBank/DDBJ databases">
        <title>Sequencing the genomes of 1000 actinobacteria strains.</title>
        <authorList>
            <person name="Klenk H.-P."/>
        </authorList>
    </citation>
    <scope>NUCLEOTIDE SEQUENCE [LARGE SCALE GENOMIC DNA]</scope>
    <source>
        <strain evidence="1 2">DSM 45784</strain>
    </source>
</reference>
<comment type="caution">
    <text evidence="1">The sequence shown here is derived from an EMBL/GenBank/DDBJ whole genome shotgun (WGS) entry which is preliminary data.</text>
</comment>
<protein>
    <submittedName>
        <fullName evidence="1">Uncharacterized protein</fullName>
    </submittedName>
</protein>
<proteinExistence type="predicted"/>
<sequence>MSIYATLFCLDADNHEPGQCAVWREVPKSAGRWDAATTDGRYWVRVDAACTCGNGAPLIYQGSHVNPSEIDAPGGSLLVCGIPDHCHPDVRGTDDAGRPVEFLRVFASEDERTYRGGEPGQATLILDLEQVTELRDMLNGWLESRTPTPERGDGL</sequence>
<dbReference type="AlphaFoldDB" id="A0A7W7G917"/>
<organism evidence="1 2">
    <name type="scientific">Sphaerisporangium siamense</name>
    <dbReference type="NCBI Taxonomy" id="795645"/>
    <lineage>
        <taxon>Bacteria</taxon>
        <taxon>Bacillati</taxon>
        <taxon>Actinomycetota</taxon>
        <taxon>Actinomycetes</taxon>
        <taxon>Streptosporangiales</taxon>
        <taxon>Streptosporangiaceae</taxon>
        <taxon>Sphaerisporangium</taxon>
    </lineage>
</organism>
<dbReference type="EMBL" id="JACHND010000001">
    <property type="protein sequence ID" value="MBB4702353.1"/>
    <property type="molecule type" value="Genomic_DNA"/>
</dbReference>
<evidence type="ECO:0000313" key="1">
    <source>
        <dbReference type="EMBL" id="MBB4702353.1"/>
    </source>
</evidence>
<dbReference type="RefSeq" id="WP_184882052.1">
    <property type="nucleotide sequence ID" value="NZ_BOOV01000040.1"/>
</dbReference>